<comment type="caution">
    <text evidence="6">The sequence shown here is derived from an EMBL/GenBank/DDBJ whole genome shotgun (WGS) entry which is preliminary data.</text>
</comment>
<dbReference type="OrthoDB" id="10265007at2759"/>
<evidence type="ECO:0000256" key="2">
    <source>
        <dbReference type="ARBA" id="ARBA00022490"/>
    </source>
</evidence>
<evidence type="ECO:0000256" key="1">
    <source>
        <dbReference type="ARBA" id="ARBA00004496"/>
    </source>
</evidence>
<name>A0A9J6AUJ0_SOLCO</name>
<organism evidence="6 7">
    <name type="scientific">Solanum commersonii</name>
    <name type="common">Commerson's wild potato</name>
    <name type="synonym">Commerson's nightshade</name>
    <dbReference type="NCBI Taxonomy" id="4109"/>
    <lineage>
        <taxon>Eukaryota</taxon>
        <taxon>Viridiplantae</taxon>
        <taxon>Streptophyta</taxon>
        <taxon>Embryophyta</taxon>
        <taxon>Tracheophyta</taxon>
        <taxon>Spermatophyta</taxon>
        <taxon>Magnoliopsida</taxon>
        <taxon>eudicotyledons</taxon>
        <taxon>Gunneridae</taxon>
        <taxon>Pentapetalae</taxon>
        <taxon>asterids</taxon>
        <taxon>lamiids</taxon>
        <taxon>Solanales</taxon>
        <taxon>Solanaceae</taxon>
        <taxon>Solanoideae</taxon>
        <taxon>Solaneae</taxon>
        <taxon>Solanum</taxon>
    </lineage>
</organism>
<dbReference type="GO" id="GO:0005509">
    <property type="term" value="F:calcium ion binding"/>
    <property type="evidence" value="ECO:0007669"/>
    <property type="project" value="InterPro"/>
</dbReference>
<dbReference type="GO" id="GO:0035303">
    <property type="term" value="P:regulation of dephosphorylation"/>
    <property type="evidence" value="ECO:0007669"/>
    <property type="project" value="InterPro"/>
</dbReference>
<dbReference type="CDD" id="cd21505">
    <property type="entry name" value="PPP2R3C"/>
    <property type="match status" value="1"/>
</dbReference>
<evidence type="ECO:0000256" key="3">
    <source>
        <dbReference type="ARBA" id="ARBA00022837"/>
    </source>
</evidence>
<dbReference type="AlphaFoldDB" id="A0A9J6AUJ0"/>
<dbReference type="GO" id="GO:0005737">
    <property type="term" value="C:cytoplasm"/>
    <property type="evidence" value="ECO:0007669"/>
    <property type="project" value="UniProtKB-SubCell"/>
</dbReference>
<dbReference type="Proteomes" id="UP000824120">
    <property type="component" value="Chromosome 2"/>
</dbReference>
<feature type="region of interest" description="Disordered" evidence="4">
    <location>
        <begin position="1"/>
        <end position="21"/>
    </location>
</feature>
<sequence length="589" mass="66840">MYSGSSDGEGPDAPAQRKIPPPSSMLWVRNLRRYIGSGAGLGSEALMELETKRILLDIFKEKQQKSAEAGTIPSFYKKKPEEGSISHRVQRLAKYRFLKKQSDLLLNADDLDAMWVCLRENCVIDDATGAEKMNYEDFCHIASVCTEQIGPKCRRFFSPSNFMKFEKDESGRIAILPFYLYVMRTVSLTQARIDMSELDEDSDGFLQPHEMEAYIRGLIPNLAQLRDMPAAFVQMYCRIAAHKFFFFCDPHRRGKACIKKILLSNCLQELMELHQETEEEVTDTEQAENWFSLTSAQRICDMFLALDKDMNGTLSKQELREYADGTLTDIFIERGRDLTTSLLLILGPQSSLVGIGSRMHYMVVQSGTTIMGQWAKAPGWMICLTKGVPCQLLPSWHSNLAHRQGGLPEKALDLAVSNITSLIMFAPYCYLIPICIAHLYSQKSSVFDEHVRRGKIGGGNAREMDFESFLDFVLALENKDAPEGLTYLFRCLDLQGRGFLTTADIHTLFRDVHQKWIEGGNYELCIEDVRDEIWDMVKPSDSLRISLADLLSCKQGGTVASMLIDVRGFWAHDNRENLLQEEEEPQEEG</sequence>
<dbReference type="PANTHER" id="PTHR12085:SF3">
    <property type="entry name" value="SERINE_THREONINE-PROTEIN PHOSPHATASE 2A REGULATORY SUBUNIT B'' SUBUNIT GAMMA"/>
    <property type="match status" value="1"/>
</dbReference>
<dbReference type="PROSITE" id="PS00018">
    <property type="entry name" value="EF_HAND_1"/>
    <property type="match status" value="2"/>
</dbReference>
<dbReference type="InterPro" id="IPR018247">
    <property type="entry name" value="EF_Hand_1_Ca_BS"/>
</dbReference>
<reference evidence="6 7" key="1">
    <citation type="submission" date="2020-09" db="EMBL/GenBank/DDBJ databases">
        <title>De no assembly of potato wild relative species, Solanum commersonii.</title>
        <authorList>
            <person name="Cho K."/>
        </authorList>
    </citation>
    <scope>NUCLEOTIDE SEQUENCE [LARGE SCALE GENOMIC DNA]</scope>
    <source>
        <strain evidence="6">LZ3.2</strain>
        <tissue evidence="6">Leaf</tissue>
    </source>
</reference>
<dbReference type="EMBL" id="JACXVP010000002">
    <property type="protein sequence ID" value="KAG5628198.1"/>
    <property type="molecule type" value="Genomic_DNA"/>
</dbReference>
<dbReference type="SUPFAM" id="SSF47473">
    <property type="entry name" value="EF-hand"/>
    <property type="match status" value="2"/>
</dbReference>
<keyword evidence="3" id="KW-0106">Calcium</keyword>
<evidence type="ECO:0000256" key="4">
    <source>
        <dbReference type="SAM" id="MobiDB-lite"/>
    </source>
</evidence>
<evidence type="ECO:0000313" key="6">
    <source>
        <dbReference type="EMBL" id="KAG5628198.1"/>
    </source>
</evidence>
<dbReference type="InterPro" id="IPR039865">
    <property type="entry name" value="PPP2R3C"/>
</dbReference>
<proteinExistence type="predicted"/>
<protein>
    <recommendedName>
        <fullName evidence="5">EF-hand domain-containing protein</fullName>
    </recommendedName>
</protein>
<feature type="domain" description="EF-hand" evidence="5">
    <location>
        <begin position="186"/>
        <end position="221"/>
    </location>
</feature>
<accession>A0A9J6AUJ0</accession>
<gene>
    <name evidence="6" type="ORF">H5410_013416</name>
</gene>
<dbReference type="InterPro" id="IPR002048">
    <property type="entry name" value="EF_hand_dom"/>
</dbReference>
<evidence type="ECO:0000313" key="7">
    <source>
        <dbReference type="Proteomes" id="UP000824120"/>
    </source>
</evidence>
<dbReference type="GO" id="GO:0030865">
    <property type="term" value="P:cortical cytoskeleton organization"/>
    <property type="evidence" value="ECO:0007669"/>
    <property type="project" value="TreeGrafter"/>
</dbReference>
<evidence type="ECO:0000259" key="5">
    <source>
        <dbReference type="PROSITE" id="PS50222"/>
    </source>
</evidence>
<dbReference type="GO" id="GO:0005819">
    <property type="term" value="C:spindle"/>
    <property type="evidence" value="ECO:0007669"/>
    <property type="project" value="TreeGrafter"/>
</dbReference>
<dbReference type="InterPro" id="IPR011992">
    <property type="entry name" value="EF-hand-dom_pair"/>
</dbReference>
<dbReference type="GO" id="GO:0000226">
    <property type="term" value="P:microtubule cytoskeleton organization"/>
    <property type="evidence" value="ECO:0007669"/>
    <property type="project" value="TreeGrafter"/>
</dbReference>
<keyword evidence="2" id="KW-0963">Cytoplasm</keyword>
<dbReference type="FunFam" id="1.10.238.10:FF:000129">
    <property type="entry name" value="Serine/threonine-protein phosphatase 2A regulatory subunit B'' subunit gamma"/>
    <property type="match status" value="1"/>
</dbReference>
<comment type="subcellular location">
    <subcellularLocation>
        <location evidence="1">Cytoplasm</location>
    </subcellularLocation>
</comment>
<dbReference type="PROSITE" id="PS50222">
    <property type="entry name" value="EF_HAND_2"/>
    <property type="match status" value="2"/>
</dbReference>
<keyword evidence="7" id="KW-1185">Reference proteome</keyword>
<feature type="domain" description="EF-hand" evidence="5">
    <location>
        <begin position="294"/>
        <end position="329"/>
    </location>
</feature>
<dbReference type="Gene3D" id="1.10.238.10">
    <property type="entry name" value="EF-hand"/>
    <property type="match status" value="2"/>
</dbReference>
<dbReference type="PANTHER" id="PTHR12085">
    <property type="entry name" value="SERINE/THREONINE-PROTEIN PHOSPHATASE 2A REGULATORY SUBUNIT B'' SUBUNIT GAMMA"/>
    <property type="match status" value="1"/>
</dbReference>